<keyword evidence="2" id="KW-0813">Transport</keyword>
<dbReference type="GO" id="GO:0006865">
    <property type="term" value="P:amino acid transport"/>
    <property type="evidence" value="ECO:0007669"/>
    <property type="project" value="UniProtKB-KW"/>
</dbReference>
<dbReference type="Pfam" id="PF13458">
    <property type="entry name" value="Peripla_BP_6"/>
    <property type="match status" value="1"/>
</dbReference>
<accession>A0A0S2W0A5</accession>
<dbReference type="InterPro" id="IPR028081">
    <property type="entry name" value="Leu-bd"/>
</dbReference>
<organism evidence="7 8">
    <name type="scientific">Intestinimonas butyriciproducens</name>
    <dbReference type="NCBI Taxonomy" id="1297617"/>
    <lineage>
        <taxon>Bacteria</taxon>
        <taxon>Bacillati</taxon>
        <taxon>Bacillota</taxon>
        <taxon>Clostridia</taxon>
        <taxon>Eubacteriales</taxon>
        <taxon>Intestinimonas</taxon>
    </lineage>
</organism>
<evidence type="ECO:0000256" key="4">
    <source>
        <dbReference type="ARBA" id="ARBA00022970"/>
    </source>
</evidence>
<dbReference type="CDD" id="cd06347">
    <property type="entry name" value="PBP1_ABC_LivK_ligand_binding-like"/>
    <property type="match status" value="1"/>
</dbReference>
<dbReference type="InterPro" id="IPR028082">
    <property type="entry name" value="Peripla_BP_I"/>
</dbReference>
<evidence type="ECO:0000259" key="6">
    <source>
        <dbReference type="Pfam" id="PF13458"/>
    </source>
</evidence>
<keyword evidence="4" id="KW-0029">Amino-acid transport</keyword>
<evidence type="ECO:0000313" key="8">
    <source>
        <dbReference type="Proteomes" id="UP000064844"/>
    </source>
</evidence>
<dbReference type="Proteomes" id="UP000064844">
    <property type="component" value="Chromosome"/>
</dbReference>
<gene>
    <name evidence="7" type="ORF">IB211_00275c</name>
</gene>
<evidence type="ECO:0000313" key="7">
    <source>
        <dbReference type="EMBL" id="ALP92671.1"/>
    </source>
</evidence>
<dbReference type="Gene3D" id="3.40.50.2300">
    <property type="match status" value="2"/>
</dbReference>
<dbReference type="PANTHER" id="PTHR30483">
    <property type="entry name" value="LEUCINE-SPECIFIC-BINDING PROTEIN"/>
    <property type="match status" value="1"/>
</dbReference>
<feature type="signal peptide" evidence="5">
    <location>
        <begin position="1"/>
        <end position="21"/>
    </location>
</feature>
<dbReference type="KEGG" id="ibu:IB211_00275c"/>
<reference evidence="8" key="2">
    <citation type="submission" date="2015-04" db="EMBL/GenBank/DDBJ databases">
        <title>A butyrogenic pathway from the amino acid lysine in a human gut commensal.</title>
        <authorList>
            <person name="de Vos W.M."/>
            <person name="Bui N.T.P."/>
            <person name="Plugge C.M."/>
            <person name="Ritari J."/>
        </authorList>
    </citation>
    <scope>NUCLEOTIDE SEQUENCE [LARGE SCALE GENOMIC DNA]</scope>
    <source>
        <strain evidence="8">AF211</strain>
    </source>
</reference>
<dbReference type="EMBL" id="CP011307">
    <property type="protein sequence ID" value="ALP92671.1"/>
    <property type="molecule type" value="Genomic_DNA"/>
</dbReference>
<protein>
    <submittedName>
        <fullName evidence="7">High-affinity leucine-specific transport system, periplasmic binding protein LivK</fullName>
    </submittedName>
</protein>
<feature type="chain" id="PRO_5039426721" evidence="5">
    <location>
        <begin position="22"/>
        <end position="400"/>
    </location>
</feature>
<dbReference type="InterPro" id="IPR051010">
    <property type="entry name" value="BCAA_transport"/>
</dbReference>
<evidence type="ECO:0000256" key="2">
    <source>
        <dbReference type="ARBA" id="ARBA00022448"/>
    </source>
</evidence>
<dbReference type="InterPro" id="IPR000709">
    <property type="entry name" value="Leu_Ile_Val-bd"/>
</dbReference>
<dbReference type="PANTHER" id="PTHR30483:SF6">
    <property type="entry name" value="PERIPLASMIC BINDING PROTEIN OF ABC TRANSPORTER FOR NATURAL AMINO ACIDS"/>
    <property type="match status" value="1"/>
</dbReference>
<dbReference type="PROSITE" id="PS51257">
    <property type="entry name" value="PROKAR_LIPOPROTEIN"/>
    <property type="match status" value="1"/>
</dbReference>
<evidence type="ECO:0000256" key="5">
    <source>
        <dbReference type="SAM" id="SignalP"/>
    </source>
</evidence>
<dbReference type="SUPFAM" id="SSF53822">
    <property type="entry name" value="Periplasmic binding protein-like I"/>
    <property type="match status" value="1"/>
</dbReference>
<feature type="domain" description="Leucine-binding protein" evidence="6">
    <location>
        <begin position="50"/>
        <end position="393"/>
    </location>
</feature>
<keyword evidence="3 5" id="KW-0732">Signal</keyword>
<proteinExistence type="inferred from homology"/>
<evidence type="ECO:0000256" key="3">
    <source>
        <dbReference type="ARBA" id="ARBA00022729"/>
    </source>
</evidence>
<dbReference type="AlphaFoldDB" id="A0A0S2W0A5"/>
<dbReference type="PATRIC" id="fig|1297617.4.peg.276"/>
<keyword evidence="8" id="KW-1185">Reference proteome</keyword>
<reference evidence="7 8" key="1">
    <citation type="journal article" date="2015" name="Nat. Commun.">
        <title>Production of butyrate from lysine and the Amadori product fructoselysine by a human gut commensal.</title>
        <authorList>
            <person name="Bui T.P."/>
            <person name="Ritari J."/>
            <person name="Boeren S."/>
            <person name="de Waard P."/>
            <person name="Plugge C.M."/>
            <person name="de Vos W.M."/>
        </authorList>
    </citation>
    <scope>NUCLEOTIDE SEQUENCE [LARGE SCALE GENOMIC DNA]</scope>
    <source>
        <strain evidence="7 8">AF211</strain>
    </source>
</reference>
<evidence type="ECO:0000256" key="1">
    <source>
        <dbReference type="ARBA" id="ARBA00010062"/>
    </source>
</evidence>
<dbReference type="PRINTS" id="PR00337">
    <property type="entry name" value="LEUILEVALBP"/>
</dbReference>
<name>A0A0S2W0A5_9FIRM</name>
<dbReference type="eggNOG" id="COG0683">
    <property type="taxonomic scope" value="Bacteria"/>
</dbReference>
<sequence length="400" mass="41353">MNMNRALSLAMAGALGLSLLAGCGGGSGSATPAPADTSAPADHSGASGVIKIGGIGPLTGSAAVYGLATKQGAEVAVAEINALGGLQFSLDFQDDEGDAEKAVNAYNKLKGDGVQLIYGCTTTTPCVAVAAETFNDRYFQLTPSASSTDVTSGRDNVFQVCFTDPNQGLTAANYIKENGLGTKVAVIYNNGDAYSTGIYNAFQSEADAIGLEVVSVTTFPDDTNADFTVQLGEAQSAGADLVFMPIYYTPASLILNQAKTMGYAPTFFGCDGMDGILDLEGFDTSLAEGLMLMTPFNAWGTDERTVNFVTTYQGQYDGIPNQFAADGYDCIYAIYEACQKAGITADTSAADVCEALVSTFTSEDFSVDGLTGTGMTWSSTGEVSKAPVVVKVEGGVYVTQ</sequence>
<dbReference type="STRING" id="1297617.IB211_00275c"/>
<comment type="similarity">
    <text evidence="1">Belongs to the leucine-binding protein family.</text>
</comment>